<name>A0A6V8GZN1_TALPI</name>
<dbReference type="InterPro" id="IPR051267">
    <property type="entry name" value="STEAP_metalloreductase"/>
</dbReference>
<proteinExistence type="predicted"/>
<organism evidence="3 4">
    <name type="scientific">Talaromyces pinophilus</name>
    <name type="common">Penicillium pinophilum</name>
    <dbReference type="NCBI Taxonomy" id="128442"/>
    <lineage>
        <taxon>Eukaryota</taxon>
        <taxon>Fungi</taxon>
        <taxon>Dikarya</taxon>
        <taxon>Ascomycota</taxon>
        <taxon>Pezizomycotina</taxon>
        <taxon>Eurotiomycetes</taxon>
        <taxon>Eurotiomycetidae</taxon>
        <taxon>Eurotiales</taxon>
        <taxon>Trichocomaceae</taxon>
        <taxon>Talaromyces</taxon>
        <taxon>Talaromyces sect. Talaromyces</taxon>
    </lineage>
</organism>
<keyword evidence="4" id="KW-1185">Reference proteome</keyword>
<keyword evidence="1" id="KW-0560">Oxidoreductase</keyword>
<evidence type="ECO:0000313" key="4">
    <source>
        <dbReference type="Proteomes" id="UP000053095"/>
    </source>
</evidence>
<accession>A0A6V8GZN1</accession>
<dbReference type="InterPro" id="IPR036291">
    <property type="entry name" value="NAD(P)-bd_dom_sf"/>
</dbReference>
<dbReference type="InterPro" id="IPR028939">
    <property type="entry name" value="P5C_Rdtase_cat_N"/>
</dbReference>
<dbReference type="SUPFAM" id="SSF51735">
    <property type="entry name" value="NAD(P)-binding Rossmann-fold domains"/>
    <property type="match status" value="1"/>
</dbReference>
<evidence type="ECO:0000259" key="2">
    <source>
        <dbReference type="Pfam" id="PF03807"/>
    </source>
</evidence>
<dbReference type="PANTHER" id="PTHR14239">
    <property type="entry name" value="DUDULIN-RELATED"/>
    <property type="match status" value="1"/>
</dbReference>
<dbReference type="GO" id="GO:0016491">
    <property type="term" value="F:oxidoreductase activity"/>
    <property type="evidence" value="ECO:0007669"/>
    <property type="project" value="UniProtKB-KW"/>
</dbReference>
<dbReference type="AlphaFoldDB" id="A0A6V8GZN1"/>
<comment type="caution">
    <text evidence="3">The sequence shown here is derived from an EMBL/GenBank/DDBJ whole genome shotgun (WGS) entry which is preliminary data.</text>
</comment>
<reference evidence="4" key="1">
    <citation type="journal article" date="2015" name="Genome Announc.">
        <title>Draft genome sequence of Talaromyces cellulolyticus strain Y-94, a source of lignocellulosic biomass-degrading enzymes.</title>
        <authorList>
            <person name="Fujii T."/>
            <person name="Koike H."/>
            <person name="Sawayama S."/>
            <person name="Yano S."/>
            <person name="Inoue H."/>
        </authorList>
    </citation>
    <scope>NUCLEOTIDE SEQUENCE [LARGE SCALE GENOMIC DNA]</scope>
    <source>
        <strain evidence="4">Y-94</strain>
    </source>
</reference>
<evidence type="ECO:0000256" key="1">
    <source>
        <dbReference type="ARBA" id="ARBA00023002"/>
    </source>
</evidence>
<dbReference type="Proteomes" id="UP000053095">
    <property type="component" value="Unassembled WGS sequence"/>
</dbReference>
<sequence length="233" mass="26119">MKIGIVNAGNLGLHLAIPWIRRGHDIMLSKDAALERLQERVRKFGWQQGLTESELSRFKYGSMADAAGFGEVVIMSIYFPRLAETLQLLQDNGISLSGKIVIDTMNPLNVDANFNHYHDLEYMKRTSTTEKLQRTFPDAILFKAFNTMPATLLDARKWTTDYVPGIIFAGGNASSISTVRQLIEDAGFRPQFAGHDLKDAGLLERLGLLLHLLVENEYQGDSNVVFDVMKCKV</sequence>
<evidence type="ECO:0000313" key="3">
    <source>
        <dbReference type="EMBL" id="GAM34512.1"/>
    </source>
</evidence>
<dbReference type="Gene3D" id="3.40.50.720">
    <property type="entry name" value="NAD(P)-binding Rossmann-like Domain"/>
    <property type="match status" value="1"/>
</dbReference>
<protein>
    <recommendedName>
        <fullName evidence="2">Pyrroline-5-carboxylate reductase catalytic N-terminal domain-containing protein</fullName>
    </recommendedName>
</protein>
<gene>
    <name evidence="3" type="ORF">TCE0_015f02145</name>
</gene>
<dbReference type="EMBL" id="DF933811">
    <property type="protein sequence ID" value="GAM34512.1"/>
    <property type="molecule type" value="Genomic_DNA"/>
</dbReference>
<dbReference type="PANTHER" id="PTHR14239:SF10">
    <property type="entry name" value="REDUCTASE"/>
    <property type="match status" value="1"/>
</dbReference>
<feature type="domain" description="Pyrroline-5-carboxylate reductase catalytic N-terminal" evidence="2">
    <location>
        <begin position="2"/>
        <end position="107"/>
    </location>
</feature>
<dbReference type="Pfam" id="PF03807">
    <property type="entry name" value="F420_oxidored"/>
    <property type="match status" value="1"/>
</dbReference>